<keyword evidence="3" id="KW-0230">DNA invertase</keyword>
<keyword evidence="4" id="KW-0238">DNA-binding</keyword>
<evidence type="ECO:0000256" key="2">
    <source>
        <dbReference type="ARBA" id="ARBA00022908"/>
    </source>
</evidence>
<dbReference type="Proteomes" id="UP000204551">
    <property type="component" value="Chromosome"/>
</dbReference>
<dbReference type="KEGG" id="aalg:AREALGSMS7_01130"/>
<dbReference type="SUPFAM" id="SSF53041">
    <property type="entry name" value="Resolvase-like"/>
    <property type="match status" value="1"/>
</dbReference>
<dbReference type="Gene3D" id="3.40.50.1390">
    <property type="entry name" value="Resolvase, N-terminal catalytic domain"/>
    <property type="match status" value="1"/>
</dbReference>
<feature type="active site" description="O-(5'-phospho-DNA)-serine intermediate" evidence="6 7">
    <location>
        <position position="9"/>
    </location>
</feature>
<dbReference type="PANTHER" id="PTHR30461">
    <property type="entry name" value="DNA-INVERTASE FROM LAMBDOID PROPHAGE"/>
    <property type="match status" value="1"/>
</dbReference>
<dbReference type="PROSITE" id="PS51736">
    <property type="entry name" value="RECOMBINASES_3"/>
    <property type="match status" value="1"/>
</dbReference>
<dbReference type="CDD" id="cd03768">
    <property type="entry name" value="SR_ResInv"/>
    <property type="match status" value="1"/>
</dbReference>
<evidence type="ECO:0000256" key="7">
    <source>
        <dbReference type="PROSITE-ProRule" id="PRU10137"/>
    </source>
</evidence>
<dbReference type="FunFam" id="3.40.50.1390:FF:000001">
    <property type="entry name" value="DNA recombinase"/>
    <property type="match status" value="1"/>
</dbReference>
<dbReference type="PROSITE" id="PS00398">
    <property type="entry name" value="RECOMBINASES_2"/>
    <property type="match status" value="1"/>
</dbReference>
<feature type="domain" description="Resolvase/invertase-type recombinase catalytic" evidence="8">
    <location>
        <begin position="1"/>
        <end position="137"/>
    </location>
</feature>
<evidence type="ECO:0000256" key="1">
    <source>
        <dbReference type="ARBA" id="ARBA00009913"/>
    </source>
</evidence>
<name>A0A221UTD7_9FLAO</name>
<dbReference type="InterPro" id="IPR050639">
    <property type="entry name" value="SSR_resolvase"/>
</dbReference>
<dbReference type="PROSITE" id="PS00397">
    <property type="entry name" value="RECOMBINASES_1"/>
    <property type="match status" value="1"/>
</dbReference>
<keyword evidence="2" id="KW-0229">DNA integration</keyword>
<organism evidence="9 10">
    <name type="scientific">Arenibacter algicola</name>
    <dbReference type="NCBI Taxonomy" id="616991"/>
    <lineage>
        <taxon>Bacteria</taxon>
        <taxon>Pseudomonadati</taxon>
        <taxon>Bacteroidota</taxon>
        <taxon>Flavobacteriia</taxon>
        <taxon>Flavobacteriales</taxon>
        <taxon>Flavobacteriaceae</taxon>
        <taxon>Arenibacter</taxon>
    </lineage>
</organism>
<evidence type="ECO:0000256" key="5">
    <source>
        <dbReference type="ARBA" id="ARBA00023172"/>
    </source>
</evidence>
<evidence type="ECO:0000256" key="3">
    <source>
        <dbReference type="ARBA" id="ARBA00023100"/>
    </source>
</evidence>
<dbReference type="Pfam" id="PF00239">
    <property type="entry name" value="Resolvase"/>
    <property type="match status" value="1"/>
</dbReference>
<protein>
    <submittedName>
        <fullName evidence="9">Transposon gamma-delta resolvase</fullName>
    </submittedName>
</protein>
<evidence type="ECO:0000313" key="10">
    <source>
        <dbReference type="Proteomes" id="UP000204551"/>
    </source>
</evidence>
<keyword evidence="5" id="KW-0233">DNA recombination</keyword>
<dbReference type="GO" id="GO:0015074">
    <property type="term" value="P:DNA integration"/>
    <property type="evidence" value="ECO:0007669"/>
    <property type="project" value="UniProtKB-KW"/>
</dbReference>
<evidence type="ECO:0000256" key="6">
    <source>
        <dbReference type="PIRSR" id="PIRSR606118-50"/>
    </source>
</evidence>
<dbReference type="RefSeq" id="WP_093977567.1">
    <property type="nucleotide sequence ID" value="NZ_CP022515.1"/>
</dbReference>
<reference evidence="9 10" key="1">
    <citation type="submission" date="2017-07" db="EMBL/GenBank/DDBJ databases">
        <title>Genome Sequence of Arenibacter algicola Strain SMS7 Isolated from a culture of the Diatom Skeletonema marinoi.</title>
        <authorList>
            <person name="Topel M."/>
            <person name="Pinder M.I.M."/>
            <person name="Johansson O.N."/>
            <person name="Kourtchenko O."/>
            <person name="Godhe A."/>
            <person name="Clarke A.K."/>
        </authorList>
    </citation>
    <scope>NUCLEOTIDE SEQUENCE [LARGE SCALE GENOMIC DNA]</scope>
    <source>
        <strain evidence="9 10">SMS7</strain>
    </source>
</reference>
<dbReference type="InterPro" id="IPR036162">
    <property type="entry name" value="Resolvase-like_N_sf"/>
</dbReference>
<dbReference type="EMBL" id="CP022515">
    <property type="protein sequence ID" value="ASO04605.1"/>
    <property type="molecule type" value="Genomic_DNA"/>
</dbReference>
<dbReference type="GO" id="GO:0003677">
    <property type="term" value="F:DNA binding"/>
    <property type="evidence" value="ECO:0007669"/>
    <property type="project" value="UniProtKB-KW"/>
</dbReference>
<evidence type="ECO:0000259" key="8">
    <source>
        <dbReference type="PROSITE" id="PS51736"/>
    </source>
</evidence>
<accession>A0A221UTD7</accession>
<dbReference type="InterPro" id="IPR006119">
    <property type="entry name" value="Resolv_N"/>
</dbReference>
<dbReference type="InterPro" id="IPR006118">
    <property type="entry name" value="Recombinase_CS"/>
</dbReference>
<dbReference type="AlphaFoldDB" id="A0A221UTD7"/>
<sequence length="224" mass="25405">MLFGYVRVSTKAQNPNLQIDALLKEGVSEKNIYRDVSSGAKSERHDLDLMISKLREGDTVIVWKLDRIARSISHLLKLIDQFEKLDVKFKSINDPFIDTTSAHGKFVITLFGAVAQLERDIIIERTTAGLKSARRRGVQLGRKKGLGKEAKQKAMLAASYYQENKLPITDIMKLVGIKSKPTLYKYLAIQGRRNCKECGVIFWDEGQEMDTAFCKKHRKAIKTS</sequence>
<dbReference type="GO" id="GO:0000150">
    <property type="term" value="F:DNA strand exchange activity"/>
    <property type="evidence" value="ECO:0007669"/>
    <property type="project" value="UniProtKB-KW"/>
</dbReference>
<proteinExistence type="inferred from homology"/>
<dbReference type="PANTHER" id="PTHR30461:SF26">
    <property type="entry name" value="RESOLVASE HOMOLOG YNEB"/>
    <property type="match status" value="1"/>
</dbReference>
<evidence type="ECO:0000256" key="4">
    <source>
        <dbReference type="ARBA" id="ARBA00023125"/>
    </source>
</evidence>
<dbReference type="SMART" id="SM00857">
    <property type="entry name" value="Resolvase"/>
    <property type="match status" value="1"/>
</dbReference>
<comment type="similarity">
    <text evidence="1">Belongs to the site-specific recombinase resolvase family.</text>
</comment>
<evidence type="ECO:0000313" key="9">
    <source>
        <dbReference type="EMBL" id="ASO04605.1"/>
    </source>
</evidence>
<gene>
    <name evidence="9" type="primary">tnpR</name>
    <name evidence="9" type="ORF">AREALGSMS7_01130</name>
</gene>